<dbReference type="EMBL" id="CAJVPP010015537">
    <property type="protein sequence ID" value="CAG8727131.1"/>
    <property type="molecule type" value="Genomic_DNA"/>
</dbReference>
<dbReference type="GO" id="GO:0000819">
    <property type="term" value="P:sister chromatid segregation"/>
    <property type="evidence" value="ECO:0007669"/>
    <property type="project" value="TreeGrafter"/>
</dbReference>
<keyword evidence="5" id="KW-0238">DNA-binding</keyword>
<comment type="catalytic activity">
    <reaction evidence="1">
        <text>ATP-dependent breakage, passage and rejoining of double-stranded DNA.</text>
        <dbReference type="EC" id="5.6.2.2"/>
    </reaction>
</comment>
<dbReference type="EC" id="5.6.2.2" evidence="3"/>
<dbReference type="PANTHER" id="PTHR10169:SF38">
    <property type="entry name" value="DNA TOPOISOMERASE 2"/>
    <property type="match status" value="1"/>
</dbReference>
<dbReference type="GO" id="GO:0005634">
    <property type="term" value="C:nucleus"/>
    <property type="evidence" value="ECO:0007669"/>
    <property type="project" value="TreeGrafter"/>
</dbReference>
<evidence type="ECO:0000256" key="5">
    <source>
        <dbReference type="ARBA" id="ARBA00023125"/>
    </source>
</evidence>
<evidence type="ECO:0000256" key="6">
    <source>
        <dbReference type="ARBA" id="ARBA00023235"/>
    </source>
</evidence>
<dbReference type="InterPro" id="IPR050634">
    <property type="entry name" value="DNA_Topoisomerase_II"/>
</dbReference>
<dbReference type="SUPFAM" id="SSF55874">
    <property type="entry name" value="ATPase domain of HSP90 chaperone/DNA topoisomerase II/histidine kinase"/>
    <property type="match status" value="1"/>
</dbReference>
<comment type="caution">
    <text evidence="7">The sequence shown here is derived from an EMBL/GenBank/DDBJ whole genome shotgun (WGS) entry which is preliminary data.</text>
</comment>
<dbReference type="GO" id="GO:0003918">
    <property type="term" value="F:DNA topoisomerase type II (double strand cut, ATP-hydrolyzing) activity"/>
    <property type="evidence" value="ECO:0007669"/>
    <property type="project" value="UniProtKB-EC"/>
</dbReference>
<evidence type="ECO:0000256" key="3">
    <source>
        <dbReference type="ARBA" id="ARBA00012895"/>
    </source>
</evidence>
<keyword evidence="8" id="KW-1185">Reference proteome</keyword>
<dbReference type="InterPro" id="IPR036890">
    <property type="entry name" value="HATPase_C_sf"/>
</dbReference>
<evidence type="ECO:0000313" key="7">
    <source>
        <dbReference type="EMBL" id="CAG8727131.1"/>
    </source>
</evidence>
<dbReference type="Proteomes" id="UP000789375">
    <property type="component" value="Unassembled WGS sequence"/>
</dbReference>
<accession>A0A9N9IAQ0</accession>
<feature type="non-terminal residue" evidence="7">
    <location>
        <position position="138"/>
    </location>
</feature>
<evidence type="ECO:0000256" key="1">
    <source>
        <dbReference type="ARBA" id="ARBA00000185"/>
    </source>
</evidence>
<keyword evidence="6" id="KW-0413">Isomerase</keyword>
<proteinExistence type="predicted"/>
<evidence type="ECO:0000256" key="4">
    <source>
        <dbReference type="ARBA" id="ARBA00023029"/>
    </source>
</evidence>
<reference evidence="7" key="1">
    <citation type="submission" date="2021-06" db="EMBL/GenBank/DDBJ databases">
        <authorList>
            <person name="Kallberg Y."/>
            <person name="Tangrot J."/>
            <person name="Rosling A."/>
        </authorList>
    </citation>
    <scope>NUCLEOTIDE SEQUENCE</scope>
    <source>
        <strain evidence="7">87-6 pot B 2015</strain>
    </source>
</reference>
<dbReference type="PANTHER" id="PTHR10169">
    <property type="entry name" value="DNA TOPOISOMERASE/GYRASE"/>
    <property type="match status" value="1"/>
</dbReference>
<dbReference type="GO" id="GO:0003677">
    <property type="term" value="F:DNA binding"/>
    <property type="evidence" value="ECO:0007669"/>
    <property type="project" value="UniProtKB-KW"/>
</dbReference>
<keyword evidence="4" id="KW-0799">Topoisomerase</keyword>
<dbReference type="AlphaFoldDB" id="A0A9N9IAQ0"/>
<organism evidence="7 8">
    <name type="scientific">Funneliformis mosseae</name>
    <name type="common">Endomycorrhizal fungus</name>
    <name type="synonym">Glomus mosseae</name>
    <dbReference type="NCBI Taxonomy" id="27381"/>
    <lineage>
        <taxon>Eukaryota</taxon>
        <taxon>Fungi</taxon>
        <taxon>Fungi incertae sedis</taxon>
        <taxon>Mucoromycota</taxon>
        <taxon>Glomeromycotina</taxon>
        <taxon>Glomeromycetes</taxon>
        <taxon>Glomerales</taxon>
        <taxon>Glomeraceae</taxon>
        <taxon>Funneliformis</taxon>
    </lineage>
</organism>
<dbReference type="Gene3D" id="3.30.565.10">
    <property type="entry name" value="Histidine kinase-like ATPase, C-terminal domain"/>
    <property type="match status" value="2"/>
</dbReference>
<sequence length="138" mass="15725">EITYVPGLYKIVDEILVNAADNKKVSGGRNGFGAKLANIFNTEIILETVSNGKKYLQTFRNNMIVIEQPILTTSYDLAGCVKAVQKFLNNEQLNFNNFKEYMQLYVSDREDLQSSLVYDKCDDRWEIGAFLLLILNSI</sequence>
<evidence type="ECO:0000313" key="8">
    <source>
        <dbReference type="Proteomes" id="UP000789375"/>
    </source>
</evidence>
<feature type="non-terminal residue" evidence="7">
    <location>
        <position position="1"/>
    </location>
</feature>
<evidence type="ECO:0000256" key="2">
    <source>
        <dbReference type="ARBA" id="ARBA00001946"/>
    </source>
</evidence>
<comment type="cofactor">
    <cofactor evidence="2">
        <name>Mg(2+)</name>
        <dbReference type="ChEBI" id="CHEBI:18420"/>
    </cofactor>
</comment>
<name>A0A9N9IAQ0_FUNMO</name>
<gene>
    <name evidence="7" type="ORF">FMOSSE_LOCUS15419</name>
</gene>
<protein>
    <recommendedName>
        <fullName evidence="3">DNA topoisomerase (ATP-hydrolyzing)</fullName>
        <ecNumber evidence="3">5.6.2.2</ecNumber>
    </recommendedName>
</protein>
<dbReference type="GO" id="GO:0000712">
    <property type="term" value="P:resolution of meiotic recombination intermediates"/>
    <property type="evidence" value="ECO:0007669"/>
    <property type="project" value="TreeGrafter"/>
</dbReference>